<dbReference type="AlphaFoldDB" id="A0A918P428"/>
<reference evidence="1" key="2">
    <citation type="submission" date="2020-09" db="EMBL/GenBank/DDBJ databases">
        <authorList>
            <person name="Sun Q."/>
            <person name="Ohkuma M."/>
        </authorList>
    </citation>
    <scope>NUCLEOTIDE SEQUENCE</scope>
    <source>
        <strain evidence="1">JCM 4790</strain>
    </source>
</reference>
<sequence>MEASGAAVIDLIRGHRDGTGAPVTPYALAFTTRSARAYHLRHASGILHSASRIVHAVSQSLDNWNVSIRLQTAHVCLQYASVQARHAGAGADPALAAFPQALPLIPVPALPTDPLAQVADRIRDDCEQLSRAAYETLHGRSAQPLSGSDLQLVVRWRSLGAMLAGRLLVQAAAEAPDEAGSSLRGCADSLRSAARAWRGVQERWDRVVDVDDPRIRPRLPQPSYEMARRGQVSRMPRGTAPHPAVEIARASALRAGRLLFGGDWDPDSASGPPRTRPAPDIVADAGGVAELAQTVYRLTAADWRIAVAAPRAVTAIEHRLLTDVPEHRPVGHPYRFYQLHDHQLERIHTSFQQVCAAQQAAAQSLLATAPGIGMDTRRAVLDATAHRHITDWTWAPVTAPAPAMLGAIARGAAVPPPATPGRGAGV</sequence>
<accession>A0A918P428</accession>
<keyword evidence="2" id="KW-1185">Reference proteome</keyword>
<dbReference type="RefSeq" id="WP_190195301.1">
    <property type="nucleotide sequence ID" value="NZ_BMVU01000123.1"/>
</dbReference>
<reference evidence="1" key="1">
    <citation type="journal article" date="2014" name="Int. J. Syst. Evol. Microbiol.">
        <title>Complete genome sequence of Corynebacterium casei LMG S-19264T (=DSM 44701T), isolated from a smear-ripened cheese.</title>
        <authorList>
            <consortium name="US DOE Joint Genome Institute (JGI-PGF)"/>
            <person name="Walter F."/>
            <person name="Albersmeier A."/>
            <person name="Kalinowski J."/>
            <person name="Ruckert C."/>
        </authorList>
    </citation>
    <scope>NUCLEOTIDE SEQUENCE</scope>
    <source>
        <strain evidence="1">JCM 4790</strain>
    </source>
</reference>
<organism evidence="1 2">
    <name type="scientific">Streptomyces minutiscleroticus</name>
    <dbReference type="NCBI Taxonomy" id="68238"/>
    <lineage>
        <taxon>Bacteria</taxon>
        <taxon>Bacillati</taxon>
        <taxon>Actinomycetota</taxon>
        <taxon>Actinomycetes</taxon>
        <taxon>Kitasatosporales</taxon>
        <taxon>Streptomycetaceae</taxon>
        <taxon>Streptomyces</taxon>
    </lineage>
</organism>
<comment type="caution">
    <text evidence="1">The sequence shown here is derived from an EMBL/GenBank/DDBJ whole genome shotgun (WGS) entry which is preliminary data.</text>
</comment>
<protein>
    <submittedName>
        <fullName evidence="1">Uncharacterized protein</fullName>
    </submittedName>
</protein>
<proteinExistence type="predicted"/>
<name>A0A918P428_9ACTN</name>
<evidence type="ECO:0000313" key="2">
    <source>
        <dbReference type="Proteomes" id="UP000619244"/>
    </source>
</evidence>
<evidence type="ECO:0000313" key="1">
    <source>
        <dbReference type="EMBL" id="GGY17987.1"/>
    </source>
</evidence>
<gene>
    <name evidence="1" type="ORF">GCM10010358_81630</name>
</gene>
<dbReference type="Proteomes" id="UP000619244">
    <property type="component" value="Unassembled WGS sequence"/>
</dbReference>
<dbReference type="EMBL" id="BMVU01000123">
    <property type="protein sequence ID" value="GGY17987.1"/>
    <property type="molecule type" value="Genomic_DNA"/>
</dbReference>